<comment type="caution">
    <text evidence="1">The sequence shown here is derived from an EMBL/GenBank/DDBJ whole genome shotgun (WGS) entry which is preliminary data.</text>
</comment>
<dbReference type="AlphaFoldDB" id="A0A8X6TXV3"/>
<protein>
    <submittedName>
        <fullName evidence="1">Uncharacterized protein</fullName>
    </submittedName>
</protein>
<organism evidence="1 2">
    <name type="scientific">Nephila pilipes</name>
    <name type="common">Giant wood spider</name>
    <name type="synonym">Nephila maculata</name>
    <dbReference type="NCBI Taxonomy" id="299642"/>
    <lineage>
        <taxon>Eukaryota</taxon>
        <taxon>Metazoa</taxon>
        <taxon>Ecdysozoa</taxon>
        <taxon>Arthropoda</taxon>
        <taxon>Chelicerata</taxon>
        <taxon>Arachnida</taxon>
        <taxon>Araneae</taxon>
        <taxon>Araneomorphae</taxon>
        <taxon>Entelegynae</taxon>
        <taxon>Araneoidea</taxon>
        <taxon>Nephilidae</taxon>
        <taxon>Nephila</taxon>
    </lineage>
</organism>
<dbReference type="EMBL" id="BMAW01017630">
    <property type="protein sequence ID" value="GFT54892.1"/>
    <property type="molecule type" value="Genomic_DNA"/>
</dbReference>
<gene>
    <name evidence="1" type="ORF">NPIL_431811</name>
</gene>
<proteinExistence type="predicted"/>
<name>A0A8X6TXV3_NEPPI</name>
<reference evidence="1" key="1">
    <citation type="submission" date="2020-08" db="EMBL/GenBank/DDBJ databases">
        <title>Multicomponent nature underlies the extraordinary mechanical properties of spider dragline silk.</title>
        <authorList>
            <person name="Kono N."/>
            <person name="Nakamura H."/>
            <person name="Mori M."/>
            <person name="Yoshida Y."/>
            <person name="Ohtoshi R."/>
            <person name="Malay A.D."/>
            <person name="Moran D.A.P."/>
            <person name="Tomita M."/>
            <person name="Numata K."/>
            <person name="Arakawa K."/>
        </authorList>
    </citation>
    <scope>NUCLEOTIDE SEQUENCE</scope>
</reference>
<keyword evidence="2" id="KW-1185">Reference proteome</keyword>
<evidence type="ECO:0000313" key="2">
    <source>
        <dbReference type="Proteomes" id="UP000887013"/>
    </source>
</evidence>
<dbReference type="Proteomes" id="UP000887013">
    <property type="component" value="Unassembled WGS sequence"/>
</dbReference>
<accession>A0A8X6TXV3</accession>
<evidence type="ECO:0000313" key="1">
    <source>
        <dbReference type="EMBL" id="GFT54892.1"/>
    </source>
</evidence>
<sequence length="122" mass="13693">MTVVLNISKCTSKIQDEMSQLAEELENLVDGNFTSGVRRKIHAVLIITNWSMDFTSQLTSKLSSDRVEIFEVVEKPITPKTVNVFRVVKSSATNIVMESNIVPVQIFHYINSLPPSVRVSLI</sequence>